<reference evidence="2 3" key="2">
    <citation type="journal article" date="2017" name="Front. Plant Sci.">
        <title>Gene Classification and Mining of Molecular Markers Useful in Red Clover (Trifolium pratense) Breeding.</title>
        <authorList>
            <person name="Istvanek J."/>
            <person name="Dluhosova J."/>
            <person name="Dluhos P."/>
            <person name="Patkova L."/>
            <person name="Nedelnik J."/>
            <person name="Repkova J."/>
        </authorList>
    </citation>
    <scope>NUCLEOTIDE SEQUENCE [LARGE SCALE GENOMIC DNA]</scope>
    <source>
        <strain evidence="3">cv. Tatra</strain>
        <tissue evidence="2">Young leaves</tissue>
    </source>
</reference>
<evidence type="ECO:0000313" key="3">
    <source>
        <dbReference type="Proteomes" id="UP000236291"/>
    </source>
</evidence>
<dbReference type="EMBL" id="ASHM01199772">
    <property type="protein sequence ID" value="PNX66867.1"/>
    <property type="molecule type" value="Genomic_DNA"/>
</dbReference>
<feature type="non-terminal residue" evidence="2">
    <location>
        <position position="84"/>
    </location>
</feature>
<feature type="compositionally biased region" description="Acidic residues" evidence="1">
    <location>
        <begin position="44"/>
        <end position="65"/>
    </location>
</feature>
<dbReference type="Proteomes" id="UP000236291">
    <property type="component" value="Unassembled WGS sequence"/>
</dbReference>
<accession>A0A2K3KKQ8</accession>
<dbReference type="AlphaFoldDB" id="A0A2K3KKQ8"/>
<gene>
    <name evidence="2" type="ORF">L195_g063253</name>
</gene>
<evidence type="ECO:0000256" key="1">
    <source>
        <dbReference type="SAM" id="MobiDB-lite"/>
    </source>
</evidence>
<comment type="caution">
    <text evidence="2">The sequence shown here is derived from an EMBL/GenBank/DDBJ whole genome shotgun (WGS) entry which is preliminary data.</text>
</comment>
<feature type="region of interest" description="Disordered" evidence="1">
    <location>
        <begin position="44"/>
        <end position="71"/>
    </location>
</feature>
<organism evidence="2 3">
    <name type="scientific">Trifolium pratense</name>
    <name type="common">Red clover</name>
    <dbReference type="NCBI Taxonomy" id="57577"/>
    <lineage>
        <taxon>Eukaryota</taxon>
        <taxon>Viridiplantae</taxon>
        <taxon>Streptophyta</taxon>
        <taxon>Embryophyta</taxon>
        <taxon>Tracheophyta</taxon>
        <taxon>Spermatophyta</taxon>
        <taxon>Magnoliopsida</taxon>
        <taxon>eudicotyledons</taxon>
        <taxon>Gunneridae</taxon>
        <taxon>Pentapetalae</taxon>
        <taxon>rosids</taxon>
        <taxon>fabids</taxon>
        <taxon>Fabales</taxon>
        <taxon>Fabaceae</taxon>
        <taxon>Papilionoideae</taxon>
        <taxon>50 kb inversion clade</taxon>
        <taxon>NPAAA clade</taxon>
        <taxon>Hologalegina</taxon>
        <taxon>IRL clade</taxon>
        <taxon>Trifolieae</taxon>
        <taxon>Trifolium</taxon>
    </lineage>
</organism>
<reference evidence="2 3" key="1">
    <citation type="journal article" date="2014" name="Am. J. Bot.">
        <title>Genome assembly and annotation for red clover (Trifolium pratense; Fabaceae).</title>
        <authorList>
            <person name="Istvanek J."/>
            <person name="Jaros M."/>
            <person name="Krenek A."/>
            <person name="Repkova J."/>
        </authorList>
    </citation>
    <scope>NUCLEOTIDE SEQUENCE [LARGE SCALE GENOMIC DNA]</scope>
    <source>
        <strain evidence="3">cv. Tatra</strain>
        <tissue evidence="2">Young leaves</tissue>
    </source>
</reference>
<sequence>CDEVLTPNEGDEPNGCDEELTPNGCDCGFVGALELNGEDVDAPNGCDEELVPNEGDEPNGCDEEFPPNRDWVWQKIDDVAADVE</sequence>
<name>A0A2K3KKQ8_TRIPR</name>
<proteinExistence type="predicted"/>
<evidence type="ECO:0000313" key="2">
    <source>
        <dbReference type="EMBL" id="PNX66867.1"/>
    </source>
</evidence>
<feature type="non-terminal residue" evidence="2">
    <location>
        <position position="1"/>
    </location>
</feature>
<protein>
    <submittedName>
        <fullName evidence="2">Uncharacterized protein</fullName>
    </submittedName>
</protein>